<dbReference type="Proteomes" id="UP000826656">
    <property type="component" value="Unassembled WGS sequence"/>
</dbReference>
<feature type="region of interest" description="Disordered" evidence="1">
    <location>
        <begin position="100"/>
        <end position="134"/>
    </location>
</feature>
<dbReference type="EMBL" id="JAIVGD010000028">
    <property type="protein sequence ID" value="KAH0737572.1"/>
    <property type="molecule type" value="Genomic_DNA"/>
</dbReference>
<comment type="caution">
    <text evidence="2">The sequence shown here is derived from an EMBL/GenBank/DDBJ whole genome shotgun (WGS) entry which is preliminary data.</text>
</comment>
<protein>
    <submittedName>
        <fullName evidence="2">Uncharacterized protein</fullName>
    </submittedName>
</protein>
<reference evidence="2 3" key="1">
    <citation type="journal article" date="2021" name="bioRxiv">
        <title>Chromosome-scale and haplotype-resolved genome assembly of a tetraploid potato cultivar.</title>
        <authorList>
            <person name="Sun H."/>
            <person name="Jiao W.-B."/>
            <person name="Krause K."/>
            <person name="Campoy J.A."/>
            <person name="Goel M."/>
            <person name="Folz-Donahue K."/>
            <person name="Kukat C."/>
            <person name="Huettel B."/>
            <person name="Schneeberger K."/>
        </authorList>
    </citation>
    <scope>NUCLEOTIDE SEQUENCE [LARGE SCALE GENOMIC DNA]</scope>
    <source>
        <strain evidence="2">SolTubOtavaFocal</strain>
        <tissue evidence="2">Leaves</tissue>
    </source>
</reference>
<organism evidence="2 3">
    <name type="scientific">Solanum tuberosum</name>
    <name type="common">Potato</name>
    <dbReference type="NCBI Taxonomy" id="4113"/>
    <lineage>
        <taxon>Eukaryota</taxon>
        <taxon>Viridiplantae</taxon>
        <taxon>Streptophyta</taxon>
        <taxon>Embryophyta</taxon>
        <taxon>Tracheophyta</taxon>
        <taxon>Spermatophyta</taxon>
        <taxon>Magnoliopsida</taxon>
        <taxon>eudicotyledons</taxon>
        <taxon>Gunneridae</taxon>
        <taxon>Pentapetalae</taxon>
        <taxon>asterids</taxon>
        <taxon>lamiids</taxon>
        <taxon>Solanales</taxon>
        <taxon>Solanaceae</taxon>
        <taxon>Solanoideae</taxon>
        <taxon>Solaneae</taxon>
        <taxon>Solanum</taxon>
    </lineage>
</organism>
<evidence type="ECO:0000313" key="2">
    <source>
        <dbReference type="EMBL" id="KAH0737572.1"/>
    </source>
</evidence>
<evidence type="ECO:0000313" key="3">
    <source>
        <dbReference type="Proteomes" id="UP000826656"/>
    </source>
</evidence>
<feature type="region of interest" description="Disordered" evidence="1">
    <location>
        <begin position="1"/>
        <end position="33"/>
    </location>
</feature>
<gene>
    <name evidence="2" type="ORF">KY290_036277</name>
</gene>
<name>A0ABQ7TS75_SOLTU</name>
<keyword evidence="3" id="KW-1185">Reference proteome</keyword>
<sequence length="233" mass="25907">MEEYRDNLPAQQTTSDKNSRRRTRYAQMSPERKQLFLSQLRAKRAESKRQKNLRQTNTTAALTISTCSLSPQQGATYKPTNAASTSATEQHIVTSSSTFKLGIQENRDNLPTQQTTSDRNSRRRSRYAQMPPEQKQLLLSQLSKKRAESKRQKHIHQSNSAAAVTITTSSVSPQQCASTSPEHIVNCLSTFELGSTSAASDVASKFRSTHATNKGILLPATIVQKSVLFSLHI</sequence>
<accession>A0ABQ7TS75</accession>
<proteinExistence type="predicted"/>
<evidence type="ECO:0000256" key="1">
    <source>
        <dbReference type="SAM" id="MobiDB-lite"/>
    </source>
</evidence>